<dbReference type="Proteomes" id="UP000807342">
    <property type="component" value="Unassembled WGS sequence"/>
</dbReference>
<accession>A0A9P5XBY5</accession>
<proteinExistence type="predicted"/>
<evidence type="ECO:0000313" key="1">
    <source>
        <dbReference type="EMBL" id="KAF9447900.1"/>
    </source>
</evidence>
<sequence length="269" mass="30212">MLTTIELVATFLDHHCCSHSLSSRLGVKYLALERGFWDWAEMLSKASTFVSRPTVFYVYFDKALCKANRTAGCEGPGIIVNHERYTGDAGDDYTMMRMVDGVSEVVALSGYFDVLIAEIELMLRKGNEAEFEKAQAGNLGGTAMWSHDYPAQLSERNQGVEVRGKAHHQINHCPTTRSSHHRFSMRRNLATSTEGVQKILCPFLQSYSYLHRTLNIILLVEGRWIALAPVSGGTARYYNTLRRKCKQPLRDNELGSRSAAKCPSIEVDN</sequence>
<keyword evidence="2" id="KW-1185">Reference proteome</keyword>
<gene>
    <name evidence="1" type="ORF">P691DRAFT_781798</name>
</gene>
<protein>
    <submittedName>
        <fullName evidence="1">Uncharacterized protein</fullName>
    </submittedName>
</protein>
<organism evidence="1 2">
    <name type="scientific">Macrolepiota fuliginosa MF-IS2</name>
    <dbReference type="NCBI Taxonomy" id="1400762"/>
    <lineage>
        <taxon>Eukaryota</taxon>
        <taxon>Fungi</taxon>
        <taxon>Dikarya</taxon>
        <taxon>Basidiomycota</taxon>
        <taxon>Agaricomycotina</taxon>
        <taxon>Agaricomycetes</taxon>
        <taxon>Agaricomycetidae</taxon>
        <taxon>Agaricales</taxon>
        <taxon>Agaricineae</taxon>
        <taxon>Agaricaceae</taxon>
        <taxon>Macrolepiota</taxon>
    </lineage>
</organism>
<dbReference type="AlphaFoldDB" id="A0A9P5XBY5"/>
<comment type="caution">
    <text evidence="1">The sequence shown here is derived from an EMBL/GenBank/DDBJ whole genome shotgun (WGS) entry which is preliminary data.</text>
</comment>
<evidence type="ECO:0000313" key="2">
    <source>
        <dbReference type="Proteomes" id="UP000807342"/>
    </source>
</evidence>
<dbReference type="EMBL" id="MU151181">
    <property type="protein sequence ID" value="KAF9447900.1"/>
    <property type="molecule type" value="Genomic_DNA"/>
</dbReference>
<reference evidence="1" key="1">
    <citation type="submission" date="2020-11" db="EMBL/GenBank/DDBJ databases">
        <authorList>
            <consortium name="DOE Joint Genome Institute"/>
            <person name="Ahrendt S."/>
            <person name="Riley R."/>
            <person name="Andreopoulos W."/>
            <person name="Labutti K."/>
            <person name="Pangilinan J."/>
            <person name="Ruiz-Duenas F.J."/>
            <person name="Barrasa J.M."/>
            <person name="Sanchez-Garcia M."/>
            <person name="Camarero S."/>
            <person name="Miyauchi S."/>
            <person name="Serrano A."/>
            <person name="Linde D."/>
            <person name="Babiker R."/>
            <person name="Drula E."/>
            <person name="Ayuso-Fernandez I."/>
            <person name="Pacheco R."/>
            <person name="Padilla G."/>
            <person name="Ferreira P."/>
            <person name="Barriuso J."/>
            <person name="Kellner H."/>
            <person name="Castanera R."/>
            <person name="Alfaro M."/>
            <person name="Ramirez L."/>
            <person name="Pisabarro A.G."/>
            <person name="Kuo A."/>
            <person name="Tritt A."/>
            <person name="Lipzen A."/>
            <person name="He G."/>
            <person name="Yan M."/>
            <person name="Ng V."/>
            <person name="Cullen D."/>
            <person name="Martin F."/>
            <person name="Rosso M.-N."/>
            <person name="Henrissat B."/>
            <person name="Hibbett D."/>
            <person name="Martinez A.T."/>
            <person name="Grigoriev I.V."/>
        </authorList>
    </citation>
    <scope>NUCLEOTIDE SEQUENCE</scope>
    <source>
        <strain evidence="1">MF-IS2</strain>
    </source>
</reference>
<name>A0A9P5XBY5_9AGAR</name>